<evidence type="ECO:0000313" key="10">
    <source>
        <dbReference type="EMBL" id="PSB37860.1"/>
    </source>
</evidence>
<organism evidence="10 11">
    <name type="scientific">Aphanothece cf. minutissima CCALA 015</name>
    <dbReference type="NCBI Taxonomy" id="2107695"/>
    <lineage>
        <taxon>Bacteria</taxon>
        <taxon>Bacillati</taxon>
        <taxon>Cyanobacteriota</taxon>
        <taxon>Cyanophyceae</taxon>
        <taxon>Oscillatoriophycideae</taxon>
        <taxon>Chroococcales</taxon>
        <taxon>Aphanothecaceae</taxon>
        <taxon>Aphanothece</taxon>
    </lineage>
</organism>
<protein>
    <submittedName>
        <fullName evidence="10">Mechanosensitive ion channel protein MscS</fullName>
    </submittedName>
</protein>
<dbReference type="InterPro" id="IPR023408">
    <property type="entry name" value="MscS_beta-dom_sf"/>
</dbReference>
<dbReference type="InterPro" id="IPR049278">
    <property type="entry name" value="MS_channel_C"/>
</dbReference>
<reference evidence="10 11" key="1">
    <citation type="submission" date="2018-02" db="EMBL/GenBank/DDBJ databases">
        <authorList>
            <person name="Moore K."/>
            <person name="Momper L."/>
        </authorList>
    </citation>
    <scope>NUCLEOTIDE SEQUENCE [LARGE SCALE GENOMIC DNA]</scope>
    <source>
        <strain evidence="10 11">CCALA 015</strain>
    </source>
</reference>
<evidence type="ECO:0000256" key="4">
    <source>
        <dbReference type="ARBA" id="ARBA00022692"/>
    </source>
</evidence>
<evidence type="ECO:0000256" key="1">
    <source>
        <dbReference type="ARBA" id="ARBA00004651"/>
    </source>
</evidence>
<feature type="transmembrane region" description="Helical" evidence="7">
    <location>
        <begin position="195"/>
        <end position="215"/>
    </location>
</feature>
<keyword evidence="3" id="KW-1003">Cell membrane</keyword>
<dbReference type="Gene3D" id="3.30.70.100">
    <property type="match status" value="1"/>
</dbReference>
<dbReference type="EMBL" id="PVWP01000004">
    <property type="protein sequence ID" value="PSB37860.1"/>
    <property type="molecule type" value="Genomic_DNA"/>
</dbReference>
<accession>A0ABX5F8A8</accession>
<feature type="transmembrane region" description="Helical" evidence="7">
    <location>
        <begin position="389"/>
        <end position="415"/>
    </location>
</feature>
<keyword evidence="5 7" id="KW-1133">Transmembrane helix</keyword>
<keyword evidence="11" id="KW-1185">Reference proteome</keyword>
<evidence type="ECO:0000256" key="7">
    <source>
        <dbReference type="SAM" id="Phobius"/>
    </source>
</evidence>
<keyword evidence="6 7" id="KW-0472">Membrane</keyword>
<evidence type="ECO:0000256" key="6">
    <source>
        <dbReference type="ARBA" id="ARBA00023136"/>
    </source>
</evidence>
<keyword evidence="4 7" id="KW-0812">Transmembrane</keyword>
<evidence type="ECO:0000259" key="9">
    <source>
        <dbReference type="Pfam" id="PF21082"/>
    </source>
</evidence>
<dbReference type="InterPro" id="IPR006685">
    <property type="entry name" value="MscS_channel_2nd"/>
</dbReference>
<dbReference type="InterPro" id="IPR045275">
    <property type="entry name" value="MscS_archaea/bacteria_type"/>
</dbReference>
<evidence type="ECO:0000256" key="3">
    <source>
        <dbReference type="ARBA" id="ARBA00022475"/>
    </source>
</evidence>
<dbReference type="SUPFAM" id="SSF50182">
    <property type="entry name" value="Sm-like ribonucleoproteins"/>
    <property type="match status" value="1"/>
</dbReference>
<dbReference type="SUPFAM" id="SSF82689">
    <property type="entry name" value="Mechanosensitive channel protein MscS (YggB), C-terminal domain"/>
    <property type="match status" value="1"/>
</dbReference>
<feature type="domain" description="Mechanosensitive ion channel MscS" evidence="8">
    <location>
        <begin position="403"/>
        <end position="468"/>
    </location>
</feature>
<gene>
    <name evidence="10" type="ORF">C7B81_07045</name>
</gene>
<feature type="transmembrane region" description="Helical" evidence="7">
    <location>
        <begin position="353"/>
        <end position="377"/>
    </location>
</feature>
<proteinExistence type="inferred from homology"/>
<dbReference type="PANTHER" id="PTHR30221">
    <property type="entry name" value="SMALL-CONDUCTANCE MECHANOSENSITIVE CHANNEL"/>
    <property type="match status" value="1"/>
</dbReference>
<comment type="caution">
    <text evidence="10">The sequence shown here is derived from an EMBL/GenBank/DDBJ whole genome shotgun (WGS) entry which is preliminary data.</text>
</comment>
<dbReference type="InterPro" id="IPR010920">
    <property type="entry name" value="LSM_dom_sf"/>
</dbReference>
<comment type="similarity">
    <text evidence="2">Belongs to the MscS (TC 1.A.23) family.</text>
</comment>
<dbReference type="Pfam" id="PF00924">
    <property type="entry name" value="MS_channel_2nd"/>
    <property type="match status" value="1"/>
</dbReference>
<feature type="domain" description="Mechanosensitive ion channel MscS C-terminal" evidence="9">
    <location>
        <begin position="481"/>
        <end position="563"/>
    </location>
</feature>
<reference evidence="10 11" key="2">
    <citation type="submission" date="2018-03" db="EMBL/GenBank/DDBJ databases">
        <title>The ancient ancestry and fast evolution of plastids.</title>
        <authorList>
            <person name="Moore K.R."/>
            <person name="Magnabosco C."/>
            <person name="Momper L."/>
            <person name="Gold D.A."/>
            <person name="Bosak T."/>
            <person name="Fournier G.P."/>
        </authorList>
    </citation>
    <scope>NUCLEOTIDE SEQUENCE [LARGE SCALE GENOMIC DNA]</scope>
    <source>
        <strain evidence="10 11">CCALA 015</strain>
    </source>
</reference>
<evidence type="ECO:0000256" key="2">
    <source>
        <dbReference type="ARBA" id="ARBA00008017"/>
    </source>
</evidence>
<feature type="transmembrane region" description="Helical" evidence="7">
    <location>
        <begin position="262"/>
        <end position="283"/>
    </location>
</feature>
<dbReference type="Proteomes" id="UP000238218">
    <property type="component" value="Unassembled WGS sequence"/>
</dbReference>
<dbReference type="PANTHER" id="PTHR30221:SF18">
    <property type="entry name" value="SLL0590 PROTEIN"/>
    <property type="match status" value="1"/>
</dbReference>
<feature type="transmembrane region" description="Helical" evidence="7">
    <location>
        <begin position="303"/>
        <end position="329"/>
    </location>
</feature>
<dbReference type="InterPro" id="IPR011066">
    <property type="entry name" value="MscS_channel_C_sf"/>
</dbReference>
<evidence type="ECO:0000259" key="8">
    <source>
        <dbReference type="Pfam" id="PF00924"/>
    </source>
</evidence>
<comment type="subcellular location">
    <subcellularLocation>
        <location evidence="1">Cell membrane</location>
        <topology evidence="1">Multi-pass membrane protein</topology>
    </subcellularLocation>
</comment>
<evidence type="ECO:0000313" key="11">
    <source>
        <dbReference type="Proteomes" id="UP000238218"/>
    </source>
</evidence>
<evidence type="ECO:0000256" key="5">
    <source>
        <dbReference type="ARBA" id="ARBA00022989"/>
    </source>
</evidence>
<dbReference type="Pfam" id="PF21082">
    <property type="entry name" value="MS_channel_3rd"/>
    <property type="match status" value="1"/>
</dbReference>
<dbReference type="Gene3D" id="2.30.30.60">
    <property type="match status" value="1"/>
</dbReference>
<name>A0ABX5F8A8_9CHRO</name>
<sequence length="583" mass="63456">MATPRDNPLGGARRSVMQRQRFTWRPLTLGRQIALLALLFCLGLGLGPGLGTGLGLAPDPSSPAWAGEGGATAAAAQGCATTPLFIGLDGRRDLEIRRAPAAQRLDDYVRRANARLLELAQDHTVQPGQLVVQDEAPFSLVGVREQDGRFSPELAVGDRAAACFGLTRQQLAVRYRDGMRRAITSYRGSHTLASWLRGTALAALVLGFYILWLRVQGELNRRVERHFAERPRFVMQELSRLGLGGFVELDHVRQLMQWLRQVVHWSLVLVISYLLIPLLLGFFPPTEAIAEGLRGQIRTVVLGFLGGIVQAIPNLVSIGVILVITVLAIRASQSWFRAIDHGRIRLPGFYQEWALPTARLVAILLCLAGLAAAFPYIPGSGSKVFQGAGLFIGALAALGSSAIASNIISGLMLIYTRAFREGDRVEINGVVGVVQDRALLVTRLQTPRNELVSIPNASVIGASVVNYSFSRREISQPVAIATTITIGYDVPWRQVQELMLAAARSVPGITDEIEPFVLQTSLNDFHISYELNAFVREPGTYRQTLSEVLAALQDQFAAADVEILSPGYHAIRNGNRSTVPKSG</sequence>